<name>A0ABR0T195_9HYPO</name>
<evidence type="ECO:0000256" key="3">
    <source>
        <dbReference type="SAM" id="Phobius"/>
    </source>
</evidence>
<proteinExistence type="predicted"/>
<organism evidence="5 6">
    <name type="scientific">Cladobotryum mycophilum</name>
    <dbReference type="NCBI Taxonomy" id="491253"/>
    <lineage>
        <taxon>Eukaryota</taxon>
        <taxon>Fungi</taxon>
        <taxon>Dikarya</taxon>
        <taxon>Ascomycota</taxon>
        <taxon>Pezizomycotina</taxon>
        <taxon>Sordariomycetes</taxon>
        <taxon>Hypocreomycetidae</taxon>
        <taxon>Hypocreales</taxon>
        <taxon>Hypocreaceae</taxon>
        <taxon>Cladobotryum</taxon>
    </lineage>
</organism>
<dbReference type="Gene3D" id="1.10.472.80">
    <property type="entry name" value="Ypt/Rab-GAP domain of gyp1p, domain 3"/>
    <property type="match status" value="1"/>
</dbReference>
<dbReference type="PROSITE" id="PS50086">
    <property type="entry name" value="TBC_RABGAP"/>
    <property type="match status" value="1"/>
</dbReference>
<feature type="domain" description="Rab-GAP TBC" evidence="4">
    <location>
        <begin position="62"/>
        <end position="261"/>
    </location>
</feature>
<keyword evidence="1" id="KW-0343">GTPase activation</keyword>
<feature type="region of interest" description="Disordered" evidence="2">
    <location>
        <begin position="83"/>
        <end position="108"/>
    </location>
</feature>
<evidence type="ECO:0000259" key="4">
    <source>
        <dbReference type="PROSITE" id="PS50086"/>
    </source>
</evidence>
<keyword evidence="3" id="KW-1133">Transmembrane helix</keyword>
<reference evidence="5 6" key="1">
    <citation type="submission" date="2024-01" db="EMBL/GenBank/DDBJ databases">
        <title>Complete genome of Cladobotryum mycophilum ATHUM6906.</title>
        <authorList>
            <person name="Christinaki A.C."/>
            <person name="Myridakis A.I."/>
            <person name="Kouvelis V.N."/>
        </authorList>
    </citation>
    <scope>NUCLEOTIDE SEQUENCE [LARGE SCALE GENOMIC DNA]</scope>
    <source>
        <strain evidence="5 6">ATHUM6906</strain>
    </source>
</reference>
<evidence type="ECO:0000256" key="1">
    <source>
        <dbReference type="ARBA" id="ARBA00022468"/>
    </source>
</evidence>
<evidence type="ECO:0000313" key="6">
    <source>
        <dbReference type="Proteomes" id="UP001338125"/>
    </source>
</evidence>
<gene>
    <name evidence="5" type="ORF">PT974_00573</name>
</gene>
<dbReference type="InterPro" id="IPR045913">
    <property type="entry name" value="TBC20/Gyp8-like"/>
</dbReference>
<keyword evidence="3" id="KW-0472">Membrane</keyword>
<dbReference type="Pfam" id="PF00566">
    <property type="entry name" value="RabGAP-TBC"/>
    <property type="match status" value="1"/>
</dbReference>
<dbReference type="SUPFAM" id="SSF47923">
    <property type="entry name" value="Ypt/Rab-GAP domain of gyp1p"/>
    <property type="match status" value="2"/>
</dbReference>
<dbReference type="PANTHER" id="PTHR20913:SF7">
    <property type="entry name" value="RE60063P"/>
    <property type="match status" value="1"/>
</dbReference>
<accession>A0ABR0T195</accession>
<evidence type="ECO:0000313" key="5">
    <source>
        <dbReference type="EMBL" id="KAK5998201.1"/>
    </source>
</evidence>
<comment type="caution">
    <text evidence="5">The sequence shown here is derived from an EMBL/GenBank/DDBJ whole genome shotgun (WGS) entry which is preliminary data.</text>
</comment>
<keyword evidence="3" id="KW-0812">Transmembrane</keyword>
<evidence type="ECO:0000256" key="2">
    <source>
        <dbReference type="SAM" id="MobiDB-lite"/>
    </source>
</evidence>
<feature type="compositionally biased region" description="Basic and acidic residues" evidence="2">
    <location>
        <begin position="83"/>
        <end position="94"/>
    </location>
</feature>
<feature type="transmembrane region" description="Helical" evidence="3">
    <location>
        <begin position="355"/>
        <end position="374"/>
    </location>
</feature>
<sequence length="393" mass="45181">MDSEKELIEATGNYGGLDVEFKTVDDTGPSSAITQKTSDILEACKWRDATRLRSLAESDGGFLSDTLRQTAWPILLGLPSPTLDEKNSEAHPATEDYTASDGNWRDFPRHRDEDQVQLDVNRSFIYYPNDQSDAEIDKRKQELSRLITEVLRRNPYLCYFQGYHDICQVFLLVLQPETRARMVARLSVLRIRDFMLPSLGPTTAQLRLLPDVLAQADPELREHIAGIEPYYALAGTLTMYSHNIEGYHDIARIFDVILAHEPVFSIYMFAQIVIDRRDEILEIDEHDMLQVILGRVPSRMDLDALIKKAVDLFERHPQKLYDIGTLEDGHRYFEKQASEVHWQELRDRMKMMVWAYRRSAGVIGMAVAVGVIAVCVRRNPTTLQSILNFFSKW</sequence>
<protein>
    <submittedName>
        <fullName evidence="5">GTPase-activating protein gyp10</fullName>
    </submittedName>
</protein>
<dbReference type="SMART" id="SM00164">
    <property type="entry name" value="TBC"/>
    <property type="match status" value="1"/>
</dbReference>
<dbReference type="Gene3D" id="1.10.8.1310">
    <property type="match status" value="1"/>
</dbReference>
<dbReference type="EMBL" id="JAVFKD010000001">
    <property type="protein sequence ID" value="KAK5998201.1"/>
    <property type="molecule type" value="Genomic_DNA"/>
</dbReference>
<keyword evidence="6" id="KW-1185">Reference proteome</keyword>
<dbReference type="PANTHER" id="PTHR20913">
    <property type="entry name" value="TBC1 DOMAIN FAMILY MEMBER 20/GTPASE"/>
    <property type="match status" value="1"/>
</dbReference>
<dbReference type="InterPro" id="IPR000195">
    <property type="entry name" value="Rab-GAP-TBC_dom"/>
</dbReference>
<dbReference type="Proteomes" id="UP001338125">
    <property type="component" value="Unassembled WGS sequence"/>
</dbReference>
<dbReference type="InterPro" id="IPR035969">
    <property type="entry name" value="Rab-GAP_TBC_sf"/>
</dbReference>